<reference evidence="1 2" key="1">
    <citation type="submission" date="2024-09" db="EMBL/GenBank/DDBJ databases">
        <authorList>
            <person name="Sun Q."/>
            <person name="Mori K."/>
        </authorList>
    </citation>
    <scope>NUCLEOTIDE SEQUENCE [LARGE SCALE GENOMIC DNA]</scope>
    <source>
        <strain evidence="1 2">JCM 11201</strain>
    </source>
</reference>
<evidence type="ECO:0000313" key="1">
    <source>
        <dbReference type="EMBL" id="MFB9761977.1"/>
    </source>
</evidence>
<gene>
    <name evidence="1" type="primary">mciZ</name>
    <name evidence="1" type="ORF">ACFFMS_27505</name>
</gene>
<organism evidence="1 2">
    <name type="scientific">Ectobacillus funiculus</name>
    <dbReference type="NCBI Taxonomy" id="137993"/>
    <lineage>
        <taxon>Bacteria</taxon>
        <taxon>Bacillati</taxon>
        <taxon>Bacillota</taxon>
        <taxon>Bacilli</taxon>
        <taxon>Bacillales</taxon>
        <taxon>Bacillaceae</taxon>
        <taxon>Ectobacillus</taxon>
    </lineage>
</organism>
<protein>
    <submittedName>
        <fullName evidence="1">Z-ring formation inhibitor MciZ</fullName>
    </submittedName>
</protein>
<comment type="caution">
    <text evidence="1">The sequence shown here is derived from an EMBL/GenBank/DDBJ whole genome shotgun (WGS) entry which is preliminary data.</text>
</comment>
<sequence>MKVYLLENRIMLVGKAWEIRNKLKEYSKHYTTVSEWLQEMKK</sequence>
<dbReference type="EMBL" id="JBHMAF010000196">
    <property type="protein sequence ID" value="MFB9761977.1"/>
    <property type="molecule type" value="Genomic_DNA"/>
</dbReference>
<proteinExistence type="predicted"/>
<evidence type="ECO:0000313" key="2">
    <source>
        <dbReference type="Proteomes" id="UP001589609"/>
    </source>
</evidence>
<dbReference type="Proteomes" id="UP001589609">
    <property type="component" value="Unassembled WGS sequence"/>
</dbReference>
<dbReference type="InterPro" id="IPR025177">
    <property type="entry name" value="MciZ"/>
</dbReference>
<name>A0ABV5WNL1_9BACI</name>
<keyword evidence="2" id="KW-1185">Reference proteome</keyword>
<dbReference type="RefSeq" id="WP_129727100.1">
    <property type="nucleotide sequence ID" value="NZ_JAPCYI010000001.1"/>
</dbReference>
<dbReference type="Pfam" id="PF13072">
    <property type="entry name" value="MciZ"/>
    <property type="match status" value="1"/>
</dbReference>
<accession>A0ABV5WNL1</accession>